<dbReference type="InterPro" id="IPR036770">
    <property type="entry name" value="Ankyrin_rpt-contain_sf"/>
</dbReference>
<dbReference type="PANTHER" id="PTHR24198">
    <property type="entry name" value="ANKYRIN REPEAT AND PROTEIN KINASE DOMAIN-CONTAINING PROTEIN"/>
    <property type="match status" value="1"/>
</dbReference>
<dbReference type="AlphaFoldDB" id="A0A163MJS0"/>
<dbReference type="PANTHER" id="PTHR24198:SF165">
    <property type="entry name" value="ANKYRIN REPEAT-CONTAINING PROTEIN-RELATED"/>
    <property type="match status" value="1"/>
</dbReference>
<evidence type="ECO:0000256" key="1">
    <source>
        <dbReference type="ARBA" id="ARBA00022737"/>
    </source>
</evidence>
<organism evidence="5 6">
    <name type="scientific">Didymella rabiei</name>
    <name type="common">Chickpea ascochyta blight fungus</name>
    <name type="synonym">Mycosphaerella rabiei</name>
    <dbReference type="NCBI Taxonomy" id="5454"/>
    <lineage>
        <taxon>Eukaryota</taxon>
        <taxon>Fungi</taxon>
        <taxon>Dikarya</taxon>
        <taxon>Ascomycota</taxon>
        <taxon>Pezizomycotina</taxon>
        <taxon>Dothideomycetes</taxon>
        <taxon>Pleosporomycetidae</taxon>
        <taxon>Pleosporales</taxon>
        <taxon>Pleosporineae</taxon>
        <taxon>Didymellaceae</taxon>
        <taxon>Ascochyta</taxon>
    </lineage>
</organism>
<name>A0A163MJS0_DIDRA</name>
<sequence length="251" mass="27572">MPRESDSRTSVGNENDWREITDAAERRRAQNRIAQRKYPPTARVGPYQRVICISLTSINTRTSLKATDSRFRLIPPTSLGSFWDDTIETPLSSESAINADDFEALSLMPSMQEGAMFTRNSHEMNSLAHWINVENDTFSGNASTTRPARSSESPPLNALQKAVLRGQNSIAKLLTENGANLHVVDRNGNNLLHLAVQSGNSASVLFALRNGINVNETNALGLTALHIAIEREDLDTIRLLLGAGADMEMKS</sequence>
<proteinExistence type="predicted"/>
<evidence type="ECO:0000256" key="2">
    <source>
        <dbReference type="ARBA" id="ARBA00023043"/>
    </source>
</evidence>
<feature type="repeat" description="ANK" evidence="3">
    <location>
        <begin position="220"/>
        <end position="251"/>
    </location>
</feature>
<dbReference type="SMART" id="SM00248">
    <property type="entry name" value="ANK"/>
    <property type="match status" value="3"/>
</dbReference>
<dbReference type="Pfam" id="PF12796">
    <property type="entry name" value="Ank_2"/>
    <property type="match status" value="1"/>
</dbReference>
<keyword evidence="2 3" id="KW-0040">ANK repeat</keyword>
<dbReference type="SUPFAM" id="SSF48403">
    <property type="entry name" value="Ankyrin repeat"/>
    <property type="match status" value="1"/>
</dbReference>
<keyword evidence="1" id="KW-0677">Repeat</keyword>
<evidence type="ECO:0000313" key="6">
    <source>
        <dbReference type="Proteomes" id="UP000076837"/>
    </source>
</evidence>
<dbReference type="Gene3D" id="1.25.40.20">
    <property type="entry name" value="Ankyrin repeat-containing domain"/>
    <property type="match status" value="1"/>
</dbReference>
<dbReference type="InterPro" id="IPR002110">
    <property type="entry name" value="Ankyrin_rpt"/>
</dbReference>
<accession>A0A163MJS0</accession>
<dbReference type="PROSITE" id="PS50297">
    <property type="entry name" value="ANK_REP_REGION"/>
    <property type="match status" value="2"/>
</dbReference>
<dbReference type="EMBL" id="JYNV01000002">
    <property type="protein sequence ID" value="KZM28779.1"/>
    <property type="molecule type" value="Genomic_DNA"/>
</dbReference>
<keyword evidence="6" id="KW-1185">Reference proteome</keyword>
<gene>
    <name evidence="5" type="ORF">ST47_g50</name>
</gene>
<evidence type="ECO:0000256" key="4">
    <source>
        <dbReference type="SAM" id="MobiDB-lite"/>
    </source>
</evidence>
<comment type="caution">
    <text evidence="5">The sequence shown here is derived from an EMBL/GenBank/DDBJ whole genome shotgun (WGS) entry which is preliminary data.</text>
</comment>
<feature type="repeat" description="ANK" evidence="3">
    <location>
        <begin position="154"/>
        <end position="186"/>
    </location>
</feature>
<feature type="repeat" description="ANK" evidence="3">
    <location>
        <begin position="187"/>
        <end position="219"/>
    </location>
</feature>
<dbReference type="STRING" id="5454.A0A163MJS0"/>
<evidence type="ECO:0000256" key="3">
    <source>
        <dbReference type="PROSITE-ProRule" id="PRU00023"/>
    </source>
</evidence>
<reference evidence="5 6" key="1">
    <citation type="journal article" date="2016" name="Sci. Rep.">
        <title>Draft genome sequencing and secretome analysis of fungal phytopathogen Ascochyta rabiei provides insight into the necrotrophic effector repertoire.</title>
        <authorList>
            <person name="Verma S."/>
            <person name="Gazara R.K."/>
            <person name="Nizam S."/>
            <person name="Parween S."/>
            <person name="Chattopadhyay D."/>
            <person name="Verma P.K."/>
        </authorList>
    </citation>
    <scope>NUCLEOTIDE SEQUENCE [LARGE SCALE GENOMIC DNA]</scope>
    <source>
        <strain evidence="5 6">ArDII</strain>
    </source>
</reference>
<evidence type="ECO:0000313" key="5">
    <source>
        <dbReference type="EMBL" id="KZM28779.1"/>
    </source>
</evidence>
<dbReference type="Proteomes" id="UP000076837">
    <property type="component" value="Unassembled WGS sequence"/>
</dbReference>
<dbReference type="CDD" id="cd14688">
    <property type="entry name" value="bZIP_YAP"/>
    <property type="match status" value="1"/>
</dbReference>
<protein>
    <submittedName>
        <fullName evidence="5">Uncharacterized protein</fullName>
    </submittedName>
</protein>
<feature type="region of interest" description="Disordered" evidence="4">
    <location>
        <begin position="1"/>
        <end position="23"/>
    </location>
</feature>
<dbReference type="PROSITE" id="PS50088">
    <property type="entry name" value="ANK_REPEAT"/>
    <property type="match status" value="3"/>
</dbReference>